<dbReference type="InterPro" id="IPR004101">
    <property type="entry name" value="Mur_ligase_C"/>
</dbReference>
<evidence type="ECO:0000259" key="2">
    <source>
        <dbReference type="Pfam" id="PF08245"/>
    </source>
</evidence>
<dbReference type="RefSeq" id="WP_141788475.1">
    <property type="nucleotide sequence ID" value="NZ_VFOQ01000001.1"/>
</dbReference>
<dbReference type="InterPro" id="IPR011990">
    <property type="entry name" value="TPR-like_helical_dom_sf"/>
</dbReference>
<organism evidence="4 5">
    <name type="scientific">Oryzihumus leptocrescens</name>
    <dbReference type="NCBI Taxonomy" id="297536"/>
    <lineage>
        <taxon>Bacteria</taxon>
        <taxon>Bacillati</taxon>
        <taxon>Actinomycetota</taxon>
        <taxon>Actinomycetes</taxon>
        <taxon>Micrococcales</taxon>
        <taxon>Intrasporangiaceae</taxon>
        <taxon>Oryzihumus</taxon>
    </lineage>
</organism>
<dbReference type="EMBL" id="VFOQ01000001">
    <property type="protein sequence ID" value="TQL60597.1"/>
    <property type="molecule type" value="Genomic_DNA"/>
</dbReference>
<name>A0A542ZJR8_9MICO</name>
<dbReference type="OrthoDB" id="9803907at2"/>
<feature type="domain" description="Tetratrico peptide repeat group 5" evidence="3">
    <location>
        <begin position="611"/>
        <end position="729"/>
    </location>
</feature>
<dbReference type="PANTHER" id="PTHR23135:SF18">
    <property type="entry name" value="CYANOPHYCIN SYNTHETASE"/>
    <property type="match status" value="1"/>
</dbReference>
<dbReference type="GO" id="GO:0005524">
    <property type="term" value="F:ATP binding"/>
    <property type="evidence" value="ECO:0007669"/>
    <property type="project" value="InterPro"/>
</dbReference>
<dbReference type="InterPro" id="IPR036565">
    <property type="entry name" value="Mur-like_cat_sf"/>
</dbReference>
<evidence type="ECO:0000313" key="4">
    <source>
        <dbReference type="EMBL" id="TQL60597.1"/>
    </source>
</evidence>
<dbReference type="InterPro" id="IPR041656">
    <property type="entry name" value="TPR_5"/>
</dbReference>
<dbReference type="Gene3D" id="3.90.190.20">
    <property type="entry name" value="Mur ligase, C-terminal domain"/>
    <property type="match status" value="1"/>
</dbReference>
<dbReference type="SUPFAM" id="SSF53623">
    <property type="entry name" value="MurD-like peptide ligases, catalytic domain"/>
    <property type="match status" value="1"/>
</dbReference>
<dbReference type="InterPro" id="IPR036615">
    <property type="entry name" value="Mur_ligase_C_dom_sf"/>
</dbReference>
<dbReference type="Gene3D" id="1.25.40.10">
    <property type="entry name" value="Tetratricopeptide repeat domain"/>
    <property type="match status" value="1"/>
</dbReference>
<feature type="domain" description="Mur ligase central" evidence="2">
    <location>
        <begin position="169"/>
        <end position="381"/>
    </location>
</feature>
<dbReference type="PANTHER" id="PTHR23135">
    <property type="entry name" value="MUR LIGASE FAMILY MEMBER"/>
    <property type="match status" value="1"/>
</dbReference>
<evidence type="ECO:0000259" key="1">
    <source>
        <dbReference type="Pfam" id="PF02875"/>
    </source>
</evidence>
<keyword evidence="5" id="KW-1185">Reference proteome</keyword>
<dbReference type="Gene3D" id="3.40.1190.10">
    <property type="entry name" value="Mur-like, catalytic domain"/>
    <property type="match status" value="1"/>
</dbReference>
<dbReference type="SUPFAM" id="SSF48452">
    <property type="entry name" value="TPR-like"/>
    <property type="match status" value="1"/>
</dbReference>
<dbReference type="Pfam" id="PF02875">
    <property type="entry name" value="Mur_ligase_C"/>
    <property type="match status" value="1"/>
</dbReference>
<dbReference type="Pfam" id="PF12688">
    <property type="entry name" value="TPR_5"/>
    <property type="match status" value="1"/>
</dbReference>
<dbReference type="AlphaFoldDB" id="A0A542ZJR8"/>
<sequence length="731" mass="76410">MTSAAAVSATEVRVLEGPNLYFAQPAMKVILQVPGYLAAPEPALRALAARVGLRGARPGAADSEQRQRFVMRFTTAVVRRVAAESGTARLSVRARTGGSRQEIVVAFPWRRRGRGLALGEALAPVLTALLDPDEAVGDEAVAGVIAAVTAADPGDKPNVVTPKVPVASITGTNGKTTTTRLLAHIGMTAGLRTAWSSTDGVVAQGEMVEPGDYSGPAGARTVLSTPGVQLGILETARGGMLLKGMGVSANDVSVVTNVSADHLGLQGIDTIDQLAEVKAIVTQATRPEGWVVLNGDDPRVWAMRTRIKARPWAFSLDPDSPALRESLAAGGRGVTVLDGDIVVLHPGADPDHLAAILDVPVTLSGLSEHNIANALAATAAALGLGLPRQAVIEGLRTFAPDPAHNPGRMNVYTYPLPDGGAVTVIVDLAHNEAGLEALLRVCDGLRVPGGLVHLGLGTAGDRTDDLLQSLGELAGRRADTIAAVHKEHYLRGRTMEDLETQLRIGLSRVGVAEIDSHSTELDGLKALVARAADGDVVAVMCHSDRVLLDAWLTEEGATPDDATAIRRKVVAARGEHEQEAAIATLWEREDDQARIADAQALLSAHPGDARLLFELGGAFDAAGQEDEAVGYYEQALAAGLREPHRHRAEIQLASSHRALGHPGVALEILDRLAEQRPGSTAVIAFRALAAFDAGRAGAAVADLVDALLAHSGDSDGEAYRAALHRYAADLR</sequence>
<proteinExistence type="predicted"/>
<gene>
    <name evidence="4" type="ORF">FB474_1992</name>
</gene>
<feature type="domain" description="Mur ligase C-terminal" evidence="1">
    <location>
        <begin position="407"/>
        <end position="540"/>
    </location>
</feature>
<evidence type="ECO:0000313" key="5">
    <source>
        <dbReference type="Proteomes" id="UP000319514"/>
    </source>
</evidence>
<dbReference type="Proteomes" id="UP000319514">
    <property type="component" value="Unassembled WGS sequence"/>
</dbReference>
<reference evidence="4 5" key="1">
    <citation type="submission" date="2019-06" db="EMBL/GenBank/DDBJ databases">
        <title>Sequencing the genomes of 1000 actinobacteria strains.</title>
        <authorList>
            <person name="Klenk H.-P."/>
        </authorList>
    </citation>
    <scope>NUCLEOTIDE SEQUENCE [LARGE SCALE GENOMIC DNA]</scope>
    <source>
        <strain evidence="4 5">DSM 18082</strain>
    </source>
</reference>
<protein>
    <submittedName>
        <fullName evidence="4">Cyanophycin synthetase</fullName>
    </submittedName>
</protein>
<evidence type="ECO:0000259" key="3">
    <source>
        <dbReference type="Pfam" id="PF12688"/>
    </source>
</evidence>
<comment type="caution">
    <text evidence="4">The sequence shown here is derived from an EMBL/GenBank/DDBJ whole genome shotgun (WGS) entry which is preliminary data.</text>
</comment>
<accession>A0A542ZJR8</accession>
<dbReference type="GO" id="GO:0016881">
    <property type="term" value="F:acid-amino acid ligase activity"/>
    <property type="evidence" value="ECO:0007669"/>
    <property type="project" value="InterPro"/>
</dbReference>
<dbReference type="Pfam" id="PF08245">
    <property type="entry name" value="Mur_ligase_M"/>
    <property type="match status" value="1"/>
</dbReference>
<dbReference type="SUPFAM" id="SSF53244">
    <property type="entry name" value="MurD-like peptide ligases, peptide-binding domain"/>
    <property type="match status" value="1"/>
</dbReference>
<dbReference type="InterPro" id="IPR013221">
    <property type="entry name" value="Mur_ligase_cen"/>
</dbReference>